<dbReference type="AlphaFoldDB" id="A0A191WB49"/>
<sequence>MVVQRPIRRSVQAFESEASGMAWWGRRKRRRFTPFDRSALPEAEPLTFEETFNEGLLVAEAAGRMALKNRIIVRALRGDEPFDAERASAEAREVLRELIHEFDQVAEWAETERESAARREGRSAHQHDYHRADSWNLRLRERVNEAVAQRLGELRNDSEYLAAFAERARQEAWGELSEAIEQRLARDWPDVEIDEAYIAEREDRMAGVAFDLLKDLDEVRQRREERDALDDAFGGW</sequence>
<evidence type="ECO:0000313" key="1">
    <source>
        <dbReference type="EMBL" id="ANJ25462.1"/>
    </source>
</evidence>
<name>A0A191WB49_9MICO</name>
<evidence type="ECO:0008006" key="3">
    <source>
        <dbReference type="Google" id="ProtNLM"/>
    </source>
</evidence>
<keyword evidence="2" id="KW-1185">Reference proteome</keyword>
<accession>A0A191WB49</accession>
<protein>
    <recommendedName>
        <fullName evidence="3">Asparagine synthase</fullName>
    </recommendedName>
</protein>
<evidence type="ECO:0000313" key="2">
    <source>
        <dbReference type="Proteomes" id="UP000078437"/>
    </source>
</evidence>
<gene>
    <name evidence="1" type="ORF">ATC03_00440</name>
</gene>
<dbReference type="KEGG" id="agy:ATC03_00440"/>
<dbReference type="STRING" id="453304.ATC03_00440"/>
<dbReference type="EMBL" id="CP013979">
    <property type="protein sequence ID" value="ANJ25462.1"/>
    <property type="molecule type" value="Genomic_DNA"/>
</dbReference>
<proteinExistence type="predicted"/>
<dbReference type="Proteomes" id="UP000078437">
    <property type="component" value="Chromosome"/>
</dbReference>
<reference evidence="2" key="2">
    <citation type="submission" date="2016-01" db="EMBL/GenBank/DDBJ databases">
        <title>Complete genome sequence of Agromyces aureus AR33T and comparison with related organisms.</title>
        <authorList>
            <person name="Corretto E."/>
            <person name="Antonielli L."/>
            <person name="Sessitsch A."/>
            <person name="Brader G."/>
        </authorList>
    </citation>
    <scope>NUCLEOTIDE SEQUENCE [LARGE SCALE GENOMIC DNA]</scope>
    <source>
        <strain evidence="2">AR33</strain>
    </source>
</reference>
<organism evidence="1 2">
    <name type="scientific">Agromyces aureus</name>
    <dbReference type="NCBI Taxonomy" id="453304"/>
    <lineage>
        <taxon>Bacteria</taxon>
        <taxon>Bacillati</taxon>
        <taxon>Actinomycetota</taxon>
        <taxon>Actinomycetes</taxon>
        <taxon>Micrococcales</taxon>
        <taxon>Microbacteriaceae</taxon>
        <taxon>Agromyces</taxon>
    </lineage>
</organism>
<reference evidence="1 2" key="1">
    <citation type="journal article" date="2016" name="Int. J. Syst. Evol. Microbiol.">
        <title>Agromyces aureus sp. nov., isolated from the rhizosphere of Salix caprea L. grown in a heavy-metal-contaminated soil.</title>
        <authorList>
            <person name="Corretto E."/>
            <person name="Antonielli L."/>
            <person name="Sessitsch A."/>
            <person name="Compant S."/>
            <person name="Gorfer M."/>
            <person name="Kuffner M."/>
            <person name="Brader G."/>
        </authorList>
    </citation>
    <scope>NUCLEOTIDE SEQUENCE [LARGE SCALE GENOMIC DNA]</scope>
    <source>
        <strain evidence="1 2">AR33</strain>
    </source>
</reference>